<dbReference type="AlphaFoldDB" id="A0A1A3KDV0"/>
<dbReference type="EMBL" id="LZLM01000108">
    <property type="protein sequence ID" value="OBJ82563.1"/>
    <property type="molecule type" value="Genomic_DNA"/>
</dbReference>
<evidence type="ECO:0000256" key="1">
    <source>
        <dbReference type="SAM" id="MobiDB-lite"/>
    </source>
</evidence>
<protein>
    <submittedName>
        <fullName evidence="2">Uncharacterized protein</fullName>
    </submittedName>
</protein>
<gene>
    <name evidence="2" type="ORF">A5640_20770</name>
</gene>
<feature type="region of interest" description="Disordered" evidence="1">
    <location>
        <begin position="1"/>
        <end position="29"/>
    </location>
</feature>
<dbReference type="OrthoDB" id="3785441at2"/>
<dbReference type="InterPro" id="IPR046036">
    <property type="entry name" value="DUF5994"/>
</dbReference>
<accession>A0A1A3KDV0</accession>
<evidence type="ECO:0000313" key="3">
    <source>
        <dbReference type="Proteomes" id="UP000093925"/>
    </source>
</evidence>
<evidence type="ECO:0000313" key="2">
    <source>
        <dbReference type="EMBL" id="OBJ82563.1"/>
    </source>
</evidence>
<organism evidence="2 3">
    <name type="scientific">Mycobacterium asiaticum</name>
    <dbReference type="NCBI Taxonomy" id="1790"/>
    <lineage>
        <taxon>Bacteria</taxon>
        <taxon>Bacillati</taxon>
        <taxon>Actinomycetota</taxon>
        <taxon>Actinomycetes</taxon>
        <taxon>Mycobacteriales</taxon>
        <taxon>Mycobacteriaceae</taxon>
        <taxon>Mycobacterium</taxon>
    </lineage>
</organism>
<proteinExistence type="predicted"/>
<comment type="caution">
    <text evidence="2">The sequence shown here is derived from an EMBL/GenBank/DDBJ whole genome shotgun (WGS) entry which is preliminary data.</text>
</comment>
<dbReference type="Proteomes" id="UP000093925">
    <property type="component" value="Unassembled WGS sequence"/>
</dbReference>
<name>A0A1A3KDV0_MYCAS</name>
<dbReference type="Pfam" id="PF19457">
    <property type="entry name" value="DUF5994"/>
    <property type="match status" value="1"/>
</dbReference>
<sequence>MTRQRGQVVPGSKHTSPNETPRLRLKPKAPTTGYVDGAWWPHSDDLVAEAPDLLAVLAVRLGPIDRVVYNITEWAQAPSKMLVGSRKVRLSGYYRQPINTIEVLGAYTKIVLLVVPAATDPDFAHGAMMAAASPNDVSTVDSLLAASS</sequence>
<dbReference type="RefSeq" id="WP_065141267.1">
    <property type="nucleotide sequence ID" value="NZ_LZKS01000178.1"/>
</dbReference>
<reference evidence="2 3" key="1">
    <citation type="submission" date="2016-06" db="EMBL/GenBank/DDBJ databases">
        <authorList>
            <person name="Kjaerup R.B."/>
            <person name="Dalgaard T.S."/>
            <person name="Juul-Madsen H.R."/>
        </authorList>
    </citation>
    <scope>NUCLEOTIDE SEQUENCE [LARGE SCALE GENOMIC DNA]</scope>
    <source>
        <strain evidence="2 3">1276495.2</strain>
    </source>
</reference>